<dbReference type="EMBL" id="VOQR01000001">
    <property type="protein sequence ID" value="TXC71351.1"/>
    <property type="molecule type" value="Genomic_DNA"/>
</dbReference>
<evidence type="ECO:0000313" key="6">
    <source>
        <dbReference type="Proteomes" id="UP000321250"/>
    </source>
</evidence>
<dbReference type="Proteomes" id="UP000321250">
    <property type="component" value="Unassembled WGS sequence"/>
</dbReference>
<organism evidence="5 6">
    <name type="scientific">Sphingomonas ginsenosidivorax</name>
    <dbReference type="NCBI Taxonomy" id="862135"/>
    <lineage>
        <taxon>Bacteria</taxon>
        <taxon>Pseudomonadati</taxon>
        <taxon>Pseudomonadota</taxon>
        <taxon>Alphaproteobacteria</taxon>
        <taxon>Sphingomonadales</taxon>
        <taxon>Sphingomonadaceae</taxon>
        <taxon>Sphingomonas</taxon>
    </lineage>
</organism>
<keyword evidence="6" id="KW-1185">Reference proteome</keyword>
<dbReference type="Pfam" id="PF12906">
    <property type="entry name" value="RINGv"/>
    <property type="match status" value="1"/>
</dbReference>
<evidence type="ECO:0000256" key="1">
    <source>
        <dbReference type="ARBA" id="ARBA00022723"/>
    </source>
</evidence>
<dbReference type="AlphaFoldDB" id="A0A5C6UGJ5"/>
<evidence type="ECO:0000256" key="2">
    <source>
        <dbReference type="ARBA" id="ARBA00022771"/>
    </source>
</evidence>
<keyword evidence="1" id="KW-0479">Metal-binding</keyword>
<feature type="domain" description="RING-CH-type" evidence="4">
    <location>
        <begin position="3"/>
        <end position="22"/>
    </location>
</feature>
<keyword evidence="2" id="KW-0863">Zinc-finger</keyword>
<evidence type="ECO:0000256" key="3">
    <source>
        <dbReference type="ARBA" id="ARBA00022833"/>
    </source>
</evidence>
<dbReference type="InterPro" id="IPR011016">
    <property type="entry name" value="Znf_RING-CH"/>
</dbReference>
<evidence type="ECO:0000313" key="5">
    <source>
        <dbReference type="EMBL" id="TXC71351.1"/>
    </source>
</evidence>
<reference evidence="5 6" key="1">
    <citation type="journal article" date="2013" name="Antonie Van Leeuwenhoek">
        <title>Sphingomonas ginsenosidivorax sp. nov., with the ability to transform ginsenosides.</title>
        <authorList>
            <person name="Jin X.F."/>
            <person name="Kim J.K."/>
            <person name="Liu Q.M."/>
            <person name="Kang M.S."/>
            <person name="He D."/>
            <person name="Jin F.X."/>
            <person name="Kim S.C."/>
            <person name="Im W.T."/>
        </authorList>
    </citation>
    <scope>NUCLEOTIDE SEQUENCE [LARGE SCALE GENOMIC DNA]</scope>
    <source>
        <strain evidence="5 6">KHI67</strain>
    </source>
</reference>
<sequence>MQKTLPRPCRCRGTSGWLHGSCPPPRWDWP</sequence>
<protein>
    <recommendedName>
        <fullName evidence="4">RING-CH-type domain-containing protein</fullName>
    </recommendedName>
</protein>
<evidence type="ECO:0000259" key="4">
    <source>
        <dbReference type="Pfam" id="PF12906"/>
    </source>
</evidence>
<gene>
    <name evidence="5" type="ORF">FSB78_10665</name>
</gene>
<proteinExistence type="predicted"/>
<accession>A0A5C6UGJ5</accession>
<name>A0A5C6UGJ5_9SPHN</name>
<keyword evidence="3" id="KW-0862">Zinc</keyword>
<dbReference type="GO" id="GO:0008270">
    <property type="term" value="F:zinc ion binding"/>
    <property type="evidence" value="ECO:0007669"/>
    <property type="project" value="UniProtKB-KW"/>
</dbReference>
<comment type="caution">
    <text evidence="5">The sequence shown here is derived from an EMBL/GenBank/DDBJ whole genome shotgun (WGS) entry which is preliminary data.</text>
</comment>